<gene>
    <name evidence="2" type="ORF">PECAL_3P25440</name>
</gene>
<protein>
    <submittedName>
        <fullName evidence="2">Uncharacterized protein</fullName>
    </submittedName>
</protein>
<reference evidence="2" key="1">
    <citation type="submission" date="2021-11" db="EMBL/GenBank/DDBJ databases">
        <authorList>
            <consortium name="Genoscope - CEA"/>
            <person name="William W."/>
        </authorList>
    </citation>
    <scope>NUCLEOTIDE SEQUENCE</scope>
</reference>
<feature type="compositionally biased region" description="Low complexity" evidence="1">
    <location>
        <begin position="194"/>
        <end position="204"/>
    </location>
</feature>
<sequence length="249" mass="26468">MRTAAVLPSALASGELLCALVQHVVPAARLAPVHRRPRARALRAANAENALGVLWRGGRCRSGVLRAYGAAAGGAPAAQAAAALVCEVFDAYAIRDLRRREAAIARRVDAALVAGGGQRLGRPVAWARAFRDGARLLALAGPGAAPEADPVAAAFSAFRRRRVPVLWENPRAFRARADDDLVLAQLDLLVTEGSAPKPAAAPKLEPAKRSPPAPDAADDPEDGQWELFRHRLLARRGPRSRRGENARLQ</sequence>
<keyword evidence="3" id="KW-1185">Reference proteome</keyword>
<dbReference type="AlphaFoldDB" id="A0A8J2SHB5"/>
<organism evidence="2 3">
    <name type="scientific">Pelagomonas calceolata</name>
    <dbReference type="NCBI Taxonomy" id="35677"/>
    <lineage>
        <taxon>Eukaryota</taxon>
        <taxon>Sar</taxon>
        <taxon>Stramenopiles</taxon>
        <taxon>Ochrophyta</taxon>
        <taxon>Pelagophyceae</taxon>
        <taxon>Pelagomonadales</taxon>
        <taxon>Pelagomonadaceae</taxon>
        <taxon>Pelagomonas</taxon>
    </lineage>
</organism>
<accession>A0A8J2SHB5</accession>
<name>A0A8J2SHB5_9STRA</name>
<proteinExistence type="predicted"/>
<dbReference type="EMBL" id="CAKKNE010000003">
    <property type="protein sequence ID" value="CAH0372538.1"/>
    <property type="molecule type" value="Genomic_DNA"/>
</dbReference>
<feature type="region of interest" description="Disordered" evidence="1">
    <location>
        <begin position="194"/>
        <end position="230"/>
    </location>
</feature>
<comment type="caution">
    <text evidence="2">The sequence shown here is derived from an EMBL/GenBank/DDBJ whole genome shotgun (WGS) entry which is preliminary data.</text>
</comment>
<evidence type="ECO:0000256" key="1">
    <source>
        <dbReference type="SAM" id="MobiDB-lite"/>
    </source>
</evidence>
<evidence type="ECO:0000313" key="2">
    <source>
        <dbReference type="EMBL" id="CAH0372538.1"/>
    </source>
</evidence>
<dbReference type="Proteomes" id="UP000789595">
    <property type="component" value="Unassembled WGS sequence"/>
</dbReference>
<evidence type="ECO:0000313" key="3">
    <source>
        <dbReference type="Proteomes" id="UP000789595"/>
    </source>
</evidence>